<accession>A0A9X6WXQ9</accession>
<dbReference type="AlphaFoldDB" id="A0A9X6WXQ9"/>
<evidence type="ECO:0000313" key="2">
    <source>
        <dbReference type="Proteomes" id="UP000224413"/>
    </source>
</evidence>
<protein>
    <submittedName>
        <fullName evidence="1">Uncharacterized protein</fullName>
    </submittedName>
</protein>
<organism evidence="1 2">
    <name type="scientific">Bacillus cereus</name>
    <dbReference type="NCBI Taxonomy" id="1396"/>
    <lineage>
        <taxon>Bacteria</taxon>
        <taxon>Bacillati</taxon>
        <taxon>Bacillota</taxon>
        <taxon>Bacilli</taxon>
        <taxon>Bacillales</taxon>
        <taxon>Bacillaceae</taxon>
        <taxon>Bacillus</taxon>
        <taxon>Bacillus cereus group</taxon>
    </lineage>
</organism>
<sequence length="141" mass="16050">MEKILLIPPLNPCKEGFHKLTIMVTTKAENVADGYRLWDSHRAYMEASHKGFLITYSLSEGRELKNPLDPNSDPTGNTMFVLNECYETSADVLKHWVKTAADWPDFKELIAWMHRPGTKVATLHDGLVRNSLFQESLASIF</sequence>
<dbReference type="Proteomes" id="UP000224413">
    <property type="component" value="Unassembled WGS sequence"/>
</dbReference>
<comment type="caution">
    <text evidence="1">The sequence shown here is derived from an EMBL/GenBank/DDBJ whole genome shotgun (WGS) entry which is preliminary data.</text>
</comment>
<reference evidence="1 2" key="1">
    <citation type="submission" date="2017-09" db="EMBL/GenBank/DDBJ databases">
        <title>Large-scale bioinformatics analysis of Bacillus genomes uncovers conserved roles of natural products in bacterial physiology.</title>
        <authorList>
            <consortium name="Agbiome Team Llc"/>
            <person name="Bleich R.M."/>
            <person name="Grubbs K.J."/>
            <person name="Santa Maria K.C."/>
            <person name="Allen S.E."/>
            <person name="Farag S."/>
            <person name="Shank E.A."/>
            <person name="Bowers A."/>
        </authorList>
    </citation>
    <scope>NUCLEOTIDE SEQUENCE [LARGE SCALE GENOMIC DNA]</scope>
    <source>
        <strain evidence="1 2">AFS083741</strain>
    </source>
</reference>
<name>A0A9X6WXQ9_BACCE</name>
<dbReference type="EMBL" id="NUWJ01000226">
    <property type="protein sequence ID" value="PFK11041.1"/>
    <property type="molecule type" value="Genomic_DNA"/>
</dbReference>
<gene>
    <name evidence="1" type="ORF">COI98_23870</name>
</gene>
<dbReference type="RefSeq" id="WP_098584156.1">
    <property type="nucleotide sequence ID" value="NZ_NUWJ01000226.1"/>
</dbReference>
<proteinExistence type="predicted"/>
<evidence type="ECO:0000313" key="1">
    <source>
        <dbReference type="EMBL" id="PFK11041.1"/>
    </source>
</evidence>